<evidence type="ECO:0000259" key="6">
    <source>
        <dbReference type="PROSITE" id="PS50931"/>
    </source>
</evidence>
<keyword evidence="4" id="KW-0010">Activator</keyword>
<dbReference type="InterPro" id="IPR005119">
    <property type="entry name" value="LysR_subst-bd"/>
</dbReference>
<dbReference type="RefSeq" id="WP_013294314.1">
    <property type="nucleotide sequence ID" value="NC_014394.1"/>
</dbReference>
<dbReference type="STRING" id="395494.Galf_2389"/>
<evidence type="ECO:0000256" key="2">
    <source>
        <dbReference type="ARBA" id="ARBA00023015"/>
    </source>
</evidence>
<keyword evidence="2" id="KW-0805">Transcription regulation</keyword>
<feature type="domain" description="HTH lysR-type" evidence="6">
    <location>
        <begin position="1"/>
        <end position="58"/>
    </location>
</feature>
<dbReference type="InterPro" id="IPR000847">
    <property type="entry name" value="LysR_HTH_N"/>
</dbReference>
<evidence type="ECO:0000256" key="4">
    <source>
        <dbReference type="ARBA" id="ARBA00023159"/>
    </source>
</evidence>
<dbReference type="SUPFAM" id="SSF53850">
    <property type="entry name" value="Periplasmic binding protein-like II"/>
    <property type="match status" value="1"/>
</dbReference>
<evidence type="ECO:0000256" key="5">
    <source>
        <dbReference type="ARBA" id="ARBA00023163"/>
    </source>
</evidence>
<dbReference type="KEGG" id="gca:Galf_2389"/>
<sequence length="305" mass="33401">MTLNELRFIVAVAQERNFRRAAEKSFISQPALSLAIQKLEEELGLKIFERGKSEITMTAIGNTIIEQAQRVLEEAERLREMAKQGSNQLAVPLRIGIIHSVAPYLLPDLIPALQAIAPELSLEIEENITANLEVLLRNGMLDVIVIALPFGDSGILTHALYDEAFEVVVHSKHAWAARHSIHAQELAGENVLLLDSGHCFSNQVAEVCPELNRKGVNTKKGTSLETIRNMVASGLGITVLPASANGPRYHSPLLKVIPFAAPIPSRRIALAWRKSFPRTQAIDVLINAFSQTAIIGIQALVKPLT</sequence>
<protein>
    <submittedName>
        <fullName evidence="7">Transcriptional regulator, LysR family</fullName>
    </submittedName>
</protein>
<dbReference type="Pfam" id="PF00126">
    <property type="entry name" value="HTH_1"/>
    <property type="match status" value="1"/>
</dbReference>
<dbReference type="EMBL" id="CP002159">
    <property type="protein sequence ID" value="ADL56391.1"/>
    <property type="molecule type" value="Genomic_DNA"/>
</dbReference>
<gene>
    <name evidence="7" type="ordered locus">Galf_2389</name>
</gene>
<dbReference type="GO" id="GO:0032993">
    <property type="term" value="C:protein-DNA complex"/>
    <property type="evidence" value="ECO:0007669"/>
    <property type="project" value="TreeGrafter"/>
</dbReference>
<dbReference type="OrthoDB" id="9775392at2"/>
<name>D9SJK3_GALCS</name>
<proteinExistence type="inferred from homology"/>
<dbReference type="Pfam" id="PF03466">
    <property type="entry name" value="LysR_substrate"/>
    <property type="match status" value="1"/>
</dbReference>
<evidence type="ECO:0000313" key="8">
    <source>
        <dbReference type="Proteomes" id="UP000001235"/>
    </source>
</evidence>
<evidence type="ECO:0000313" key="7">
    <source>
        <dbReference type="EMBL" id="ADL56391.1"/>
    </source>
</evidence>
<dbReference type="GO" id="GO:0003677">
    <property type="term" value="F:DNA binding"/>
    <property type="evidence" value="ECO:0007669"/>
    <property type="project" value="UniProtKB-KW"/>
</dbReference>
<dbReference type="SUPFAM" id="SSF46785">
    <property type="entry name" value="Winged helix' DNA-binding domain"/>
    <property type="match status" value="1"/>
</dbReference>
<dbReference type="Gene3D" id="1.10.10.10">
    <property type="entry name" value="Winged helix-like DNA-binding domain superfamily/Winged helix DNA-binding domain"/>
    <property type="match status" value="1"/>
</dbReference>
<accession>D9SJK3</accession>
<dbReference type="FunFam" id="1.10.10.10:FF:000001">
    <property type="entry name" value="LysR family transcriptional regulator"/>
    <property type="match status" value="1"/>
</dbReference>
<dbReference type="GO" id="GO:0003700">
    <property type="term" value="F:DNA-binding transcription factor activity"/>
    <property type="evidence" value="ECO:0007669"/>
    <property type="project" value="InterPro"/>
</dbReference>
<dbReference type="PANTHER" id="PTHR30346:SF26">
    <property type="entry name" value="HYDROGEN PEROXIDE-INDUCIBLE GENES ACTIVATOR"/>
    <property type="match status" value="1"/>
</dbReference>
<dbReference type="InterPro" id="IPR036390">
    <property type="entry name" value="WH_DNA-bd_sf"/>
</dbReference>
<evidence type="ECO:0000256" key="3">
    <source>
        <dbReference type="ARBA" id="ARBA00023125"/>
    </source>
</evidence>
<dbReference type="HOGENOM" id="CLU_039613_6_4_4"/>
<dbReference type="InterPro" id="IPR036388">
    <property type="entry name" value="WH-like_DNA-bd_sf"/>
</dbReference>
<dbReference type="PRINTS" id="PR00039">
    <property type="entry name" value="HTHLYSR"/>
</dbReference>
<dbReference type="PANTHER" id="PTHR30346">
    <property type="entry name" value="TRANSCRIPTIONAL DUAL REGULATOR HCAR-RELATED"/>
    <property type="match status" value="1"/>
</dbReference>
<keyword evidence="3" id="KW-0238">DNA-binding</keyword>
<dbReference type="CDD" id="cd08411">
    <property type="entry name" value="PBP2_OxyR"/>
    <property type="match status" value="1"/>
</dbReference>
<organism evidence="7 8">
    <name type="scientific">Gallionella capsiferriformans (strain ES-2)</name>
    <name type="common">Gallionella ferruginea capsiferriformans (strain ES-2)</name>
    <dbReference type="NCBI Taxonomy" id="395494"/>
    <lineage>
        <taxon>Bacteria</taxon>
        <taxon>Pseudomonadati</taxon>
        <taxon>Pseudomonadota</taxon>
        <taxon>Betaproteobacteria</taxon>
        <taxon>Nitrosomonadales</taxon>
        <taxon>Gallionellaceae</taxon>
        <taxon>Gallionella</taxon>
    </lineage>
</organism>
<dbReference type="Gene3D" id="3.40.190.10">
    <property type="entry name" value="Periplasmic binding protein-like II"/>
    <property type="match status" value="2"/>
</dbReference>
<dbReference type="AlphaFoldDB" id="D9SJK3"/>
<keyword evidence="8" id="KW-1185">Reference proteome</keyword>
<dbReference type="eggNOG" id="COG0583">
    <property type="taxonomic scope" value="Bacteria"/>
</dbReference>
<keyword evidence="5" id="KW-0804">Transcription</keyword>
<comment type="similarity">
    <text evidence="1">Belongs to the LysR transcriptional regulatory family.</text>
</comment>
<reference evidence="7 8" key="1">
    <citation type="submission" date="2010-08" db="EMBL/GenBank/DDBJ databases">
        <title>Complete sequence of Gallionella capsiferriformans ES-2.</title>
        <authorList>
            <consortium name="US DOE Joint Genome Institute"/>
            <person name="Lucas S."/>
            <person name="Copeland A."/>
            <person name="Lapidus A."/>
            <person name="Cheng J.-F."/>
            <person name="Bruce D."/>
            <person name="Goodwin L."/>
            <person name="Pitluck S."/>
            <person name="Chertkov O."/>
            <person name="Davenport K.W."/>
            <person name="Detter J.C."/>
            <person name="Han C."/>
            <person name="Tapia R."/>
            <person name="Land M."/>
            <person name="Hauser L."/>
            <person name="Chang Y.-J."/>
            <person name="Jeffries C."/>
            <person name="Kyrpides N."/>
            <person name="Ivanova N."/>
            <person name="Mikhailova N."/>
            <person name="Shelobolina E.S."/>
            <person name="Picardal F."/>
            <person name="Roden E."/>
            <person name="Emerson D."/>
            <person name="Woyke T."/>
        </authorList>
    </citation>
    <scope>NUCLEOTIDE SEQUENCE [LARGE SCALE GENOMIC DNA]</scope>
    <source>
        <strain evidence="7 8">ES-2</strain>
    </source>
</reference>
<dbReference type="Proteomes" id="UP000001235">
    <property type="component" value="Chromosome"/>
</dbReference>
<evidence type="ECO:0000256" key="1">
    <source>
        <dbReference type="ARBA" id="ARBA00009437"/>
    </source>
</evidence>
<dbReference type="PROSITE" id="PS50931">
    <property type="entry name" value="HTH_LYSR"/>
    <property type="match status" value="1"/>
</dbReference>